<proteinExistence type="inferred from homology"/>
<dbReference type="EC" id="7.1.1.2" evidence="3 15"/>
<keyword evidence="15" id="KW-0830">Ubiquinone</keyword>
<evidence type="ECO:0000313" key="17">
    <source>
        <dbReference type="EMBL" id="AMD61837.1"/>
    </source>
</evidence>
<evidence type="ECO:0000256" key="1">
    <source>
        <dbReference type="ARBA" id="ARBA00004225"/>
    </source>
</evidence>
<evidence type="ECO:0000256" key="13">
    <source>
        <dbReference type="ARBA" id="ARBA00023136"/>
    </source>
</evidence>
<keyword evidence="12 15" id="KW-0496">Mitochondrion</keyword>
<evidence type="ECO:0000256" key="7">
    <source>
        <dbReference type="ARBA" id="ARBA00022692"/>
    </source>
</evidence>
<keyword evidence="8 15" id="KW-1278">Translocase</keyword>
<name>A0A0X8J3M1_9CICH</name>
<evidence type="ECO:0000256" key="15">
    <source>
        <dbReference type="RuleBase" id="RU004430"/>
    </source>
</evidence>
<comment type="subcellular location">
    <subcellularLocation>
        <location evidence="1 15">Mitochondrion membrane</location>
        <topology evidence="1 15">Multi-pass membrane protein</topology>
    </subcellularLocation>
</comment>
<keyword evidence="11 15" id="KW-0520">NAD</keyword>
<sequence>MVYIMFMFLLGLVLGLAAVASNPSPYFAALGLVVVAGMGCGVLVGHGGSFLSLILFLIYLGGMLVVFAYSAALAAEPYPEGWGSWPVLGVMVAYVLGVGVAGVLFWGGWYEGTWMSADEFAEFSVFRGDVGGVALMYSMGGGVLVMGAWVLLLTLFVVLELTRGLSRGALRAINKVVEELSW</sequence>
<evidence type="ECO:0000256" key="2">
    <source>
        <dbReference type="ARBA" id="ARBA00005698"/>
    </source>
</evidence>
<evidence type="ECO:0000256" key="10">
    <source>
        <dbReference type="ARBA" id="ARBA00022989"/>
    </source>
</evidence>
<evidence type="ECO:0000256" key="16">
    <source>
        <dbReference type="SAM" id="SignalP"/>
    </source>
</evidence>
<organism evidence="17">
    <name type="scientific">Pundamilia nyererei</name>
    <dbReference type="NCBI Taxonomy" id="303518"/>
    <lineage>
        <taxon>Eukaryota</taxon>
        <taxon>Metazoa</taxon>
        <taxon>Chordata</taxon>
        <taxon>Craniata</taxon>
        <taxon>Vertebrata</taxon>
        <taxon>Euteleostomi</taxon>
        <taxon>Actinopterygii</taxon>
        <taxon>Neopterygii</taxon>
        <taxon>Teleostei</taxon>
        <taxon>Neoteleostei</taxon>
        <taxon>Acanthomorphata</taxon>
        <taxon>Ovalentaria</taxon>
        <taxon>Cichlomorphae</taxon>
        <taxon>Cichliformes</taxon>
        <taxon>Cichlidae</taxon>
        <taxon>African cichlids</taxon>
        <taxon>Pseudocrenilabrinae</taxon>
        <taxon>Haplochromini</taxon>
        <taxon>Pundamilia</taxon>
    </lineage>
</organism>
<dbReference type="GO" id="GO:0031966">
    <property type="term" value="C:mitochondrial membrane"/>
    <property type="evidence" value="ECO:0007669"/>
    <property type="project" value="UniProtKB-SubCell"/>
</dbReference>
<keyword evidence="16" id="KW-0732">Signal</keyword>
<comment type="function">
    <text evidence="15">Core subunit of the mitochondrial membrane respiratory chain NADH dehydrogenase (Complex I) which catalyzes electron transfer from NADH through the respiratory chain, using ubiquinone as an electron acceptor. Essential for the catalytic activity and assembly of complex I.</text>
</comment>
<keyword evidence="6 15" id="KW-0679">Respiratory chain</keyword>
<keyword evidence="9 15" id="KW-0249">Electron transport</keyword>
<evidence type="ECO:0000256" key="9">
    <source>
        <dbReference type="ARBA" id="ARBA00022982"/>
    </source>
</evidence>
<reference evidence="17" key="1">
    <citation type="journal article" date="2015" name="Mitochondrial DNA">
        <title>The first complete mitochondrial genome of the Pundamilia nyererei.</title>
        <authorList>
            <person name="Cao W."/>
            <person name="Xia Y."/>
        </authorList>
    </citation>
    <scope>NUCLEOTIDE SEQUENCE</scope>
</reference>
<protein>
    <recommendedName>
        <fullName evidence="4 15">NADH-ubiquinone oxidoreductase chain 6</fullName>
        <ecNumber evidence="3 15">7.1.1.2</ecNumber>
    </recommendedName>
</protein>
<evidence type="ECO:0000256" key="12">
    <source>
        <dbReference type="ARBA" id="ARBA00023128"/>
    </source>
</evidence>
<dbReference type="PANTHER" id="PTHR11435:SF1">
    <property type="entry name" value="NADH-UBIQUINONE OXIDOREDUCTASE CHAIN 6"/>
    <property type="match status" value="1"/>
</dbReference>
<keyword evidence="10 15" id="KW-1133">Transmembrane helix</keyword>
<keyword evidence="7 15" id="KW-0812">Transmembrane</keyword>
<dbReference type="Pfam" id="PF00499">
    <property type="entry name" value="Oxidored_q3"/>
    <property type="match status" value="1"/>
</dbReference>
<evidence type="ECO:0000256" key="8">
    <source>
        <dbReference type="ARBA" id="ARBA00022967"/>
    </source>
</evidence>
<accession>A0A0X8J3M1</accession>
<feature type="transmembrane region" description="Helical" evidence="15">
    <location>
        <begin position="87"/>
        <end position="110"/>
    </location>
</feature>
<evidence type="ECO:0000256" key="11">
    <source>
        <dbReference type="ARBA" id="ARBA00023027"/>
    </source>
</evidence>
<evidence type="ECO:0000256" key="6">
    <source>
        <dbReference type="ARBA" id="ARBA00022660"/>
    </source>
</evidence>
<dbReference type="EMBL" id="KT369303">
    <property type="protein sequence ID" value="AMD61837.1"/>
    <property type="molecule type" value="Genomic_DNA"/>
</dbReference>
<dbReference type="PANTHER" id="PTHR11435">
    <property type="entry name" value="NADH UBIQUINONE OXIDOREDUCTASE SUBUNIT ND6"/>
    <property type="match status" value="1"/>
</dbReference>
<evidence type="ECO:0000256" key="3">
    <source>
        <dbReference type="ARBA" id="ARBA00012944"/>
    </source>
</evidence>
<comment type="similarity">
    <text evidence="2 15">Belongs to the complex I subunit 6 family.</text>
</comment>
<dbReference type="GO" id="GO:0008137">
    <property type="term" value="F:NADH dehydrogenase (ubiquinone) activity"/>
    <property type="evidence" value="ECO:0007669"/>
    <property type="project" value="UniProtKB-UniRule"/>
</dbReference>
<gene>
    <name evidence="17" type="primary">ND6</name>
</gene>
<feature type="transmembrane region" description="Helical" evidence="15">
    <location>
        <begin position="130"/>
        <end position="159"/>
    </location>
</feature>
<evidence type="ECO:0000256" key="14">
    <source>
        <dbReference type="ARBA" id="ARBA00049551"/>
    </source>
</evidence>
<dbReference type="InterPro" id="IPR001457">
    <property type="entry name" value="NADH_UbQ/plastoQ_OxRdtase_su6"/>
</dbReference>
<feature type="chain" id="PRO_5013334604" description="NADH-ubiquinone oxidoreductase chain 6" evidence="16">
    <location>
        <begin position="16"/>
        <end position="182"/>
    </location>
</feature>
<dbReference type="Gene3D" id="1.20.120.1200">
    <property type="entry name" value="NADH-ubiquinone/plastoquinone oxidoreductase chain 6, subunit NuoJ"/>
    <property type="match status" value="1"/>
</dbReference>
<evidence type="ECO:0000256" key="4">
    <source>
        <dbReference type="ARBA" id="ARBA00021095"/>
    </source>
</evidence>
<dbReference type="InterPro" id="IPR042106">
    <property type="entry name" value="Nuo/plastoQ_OxRdtase_6_NuoJ"/>
</dbReference>
<feature type="transmembrane region" description="Helical" evidence="15">
    <location>
        <begin position="53"/>
        <end position="75"/>
    </location>
</feature>
<dbReference type="InterPro" id="IPR050269">
    <property type="entry name" value="ComplexI_Subunit6"/>
</dbReference>
<comment type="catalytic activity">
    <reaction evidence="14 15">
        <text>a ubiquinone + NADH + 5 H(+)(in) = a ubiquinol + NAD(+) + 4 H(+)(out)</text>
        <dbReference type="Rhea" id="RHEA:29091"/>
        <dbReference type="Rhea" id="RHEA-COMP:9565"/>
        <dbReference type="Rhea" id="RHEA-COMP:9566"/>
        <dbReference type="ChEBI" id="CHEBI:15378"/>
        <dbReference type="ChEBI" id="CHEBI:16389"/>
        <dbReference type="ChEBI" id="CHEBI:17976"/>
        <dbReference type="ChEBI" id="CHEBI:57540"/>
        <dbReference type="ChEBI" id="CHEBI:57945"/>
        <dbReference type="EC" id="7.1.1.2"/>
    </reaction>
</comment>
<dbReference type="AlphaFoldDB" id="A0A0X8J3M1"/>
<evidence type="ECO:0000256" key="5">
    <source>
        <dbReference type="ARBA" id="ARBA00022448"/>
    </source>
</evidence>
<geneLocation type="mitochondrion" evidence="17"/>
<keyword evidence="13 15" id="KW-0472">Membrane</keyword>
<keyword evidence="5 15" id="KW-0813">Transport</keyword>
<feature type="signal peptide" evidence="16">
    <location>
        <begin position="1"/>
        <end position="15"/>
    </location>
</feature>